<reference evidence="1 2" key="1">
    <citation type="journal article" date="2024" name="Chem. Sci.">
        <title>Discovery of a lagriamide polyketide by integrated genome mining, isotopic labeling, and untargeted metabolomics.</title>
        <authorList>
            <person name="Fergusson C.H."/>
            <person name="Saulog J."/>
            <person name="Paulo B.S."/>
            <person name="Wilson D.M."/>
            <person name="Liu D.Y."/>
            <person name="Morehouse N.J."/>
            <person name="Waterworth S."/>
            <person name="Barkei J."/>
            <person name="Gray C.A."/>
            <person name="Kwan J.C."/>
            <person name="Eustaquio A.S."/>
            <person name="Linington R.G."/>
        </authorList>
    </citation>
    <scope>NUCLEOTIDE SEQUENCE [LARGE SCALE GENOMIC DNA]</scope>
    <source>
        <strain evidence="1 2">RL17-338-BIF-B</strain>
    </source>
</reference>
<dbReference type="EMBL" id="JAOALG010000001">
    <property type="protein sequence ID" value="MEQ5840184.1"/>
    <property type="molecule type" value="Genomic_DNA"/>
</dbReference>
<organism evidence="1 2">
    <name type="scientific">Paraburkholderia acidicola</name>
    <dbReference type="NCBI Taxonomy" id="1912599"/>
    <lineage>
        <taxon>Bacteria</taxon>
        <taxon>Pseudomonadati</taxon>
        <taxon>Pseudomonadota</taxon>
        <taxon>Betaproteobacteria</taxon>
        <taxon>Burkholderiales</taxon>
        <taxon>Burkholderiaceae</taxon>
        <taxon>Paraburkholderia</taxon>
    </lineage>
</organism>
<protein>
    <submittedName>
        <fullName evidence="1">Uncharacterized protein</fullName>
    </submittedName>
</protein>
<sequence length="177" mass="19950">MYWFTRQILALAKAREDDRLTLSPLRLMPISPLNYAIMRSPSASVATPSSLKRSKLHLVSQAAPPMAVNDVVADGRYESMGQGISICLSRVGANTYTWSFRNDGFVTVTTLRFRSTYIDLKTGRETWDENAVPVHLAPGRSIGGWSAWVAYSPTPPVVKLLEIERITQRLYKRCKRF</sequence>
<name>A0ABV1LLL9_9BURK</name>
<keyword evidence="2" id="KW-1185">Reference proteome</keyword>
<proteinExistence type="predicted"/>
<dbReference type="Proteomes" id="UP001469089">
    <property type="component" value="Unassembled WGS sequence"/>
</dbReference>
<accession>A0ABV1LLL9</accession>
<dbReference type="RefSeq" id="WP_349542427.1">
    <property type="nucleotide sequence ID" value="NZ_JAOALG010000001.1"/>
</dbReference>
<evidence type="ECO:0000313" key="1">
    <source>
        <dbReference type="EMBL" id="MEQ5840184.1"/>
    </source>
</evidence>
<gene>
    <name evidence="1" type="ORF">N0A02_12180</name>
</gene>
<evidence type="ECO:0000313" key="2">
    <source>
        <dbReference type="Proteomes" id="UP001469089"/>
    </source>
</evidence>
<comment type="caution">
    <text evidence="1">The sequence shown here is derived from an EMBL/GenBank/DDBJ whole genome shotgun (WGS) entry which is preliminary data.</text>
</comment>